<comment type="caution">
    <text evidence="2">The sequence shown here is derived from an EMBL/GenBank/DDBJ whole genome shotgun (WGS) entry which is preliminary data.</text>
</comment>
<gene>
    <name evidence="2" type="ORF">ElyMa_006208500</name>
</gene>
<evidence type="ECO:0000256" key="1">
    <source>
        <dbReference type="SAM" id="MobiDB-lite"/>
    </source>
</evidence>
<dbReference type="EMBL" id="BMAT01012454">
    <property type="protein sequence ID" value="GFR92747.1"/>
    <property type="molecule type" value="Genomic_DNA"/>
</dbReference>
<sequence length="95" mass="10237">MEAPGEDNNTRDGTLHPTKHSTVRTPIAQVSIRKEALALCPVEVAFVKRLSISVAPIKYNQGALGGQFQRPVGDACVLYREVTGWGGNDSVDDES</sequence>
<accession>A0AAV4H5E3</accession>
<reference evidence="2 3" key="1">
    <citation type="journal article" date="2021" name="Elife">
        <title>Chloroplast acquisition without the gene transfer in kleptoplastic sea slugs, Plakobranchus ocellatus.</title>
        <authorList>
            <person name="Maeda T."/>
            <person name="Takahashi S."/>
            <person name="Yoshida T."/>
            <person name="Shimamura S."/>
            <person name="Takaki Y."/>
            <person name="Nagai Y."/>
            <person name="Toyoda A."/>
            <person name="Suzuki Y."/>
            <person name="Arimoto A."/>
            <person name="Ishii H."/>
            <person name="Satoh N."/>
            <person name="Nishiyama T."/>
            <person name="Hasebe M."/>
            <person name="Maruyama T."/>
            <person name="Minagawa J."/>
            <person name="Obokata J."/>
            <person name="Shigenobu S."/>
        </authorList>
    </citation>
    <scope>NUCLEOTIDE SEQUENCE [LARGE SCALE GENOMIC DNA]</scope>
</reference>
<evidence type="ECO:0000313" key="2">
    <source>
        <dbReference type="EMBL" id="GFR92747.1"/>
    </source>
</evidence>
<dbReference type="AlphaFoldDB" id="A0AAV4H5E3"/>
<keyword evidence="3" id="KW-1185">Reference proteome</keyword>
<proteinExistence type="predicted"/>
<feature type="region of interest" description="Disordered" evidence="1">
    <location>
        <begin position="1"/>
        <end position="23"/>
    </location>
</feature>
<protein>
    <submittedName>
        <fullName evidence="2">Uncharacterized protein</fullName>
    </submittedName>
</protein>
<evidence type="ECO:0000313" key="3">
    <source>
        <dbReference type="Proteomes" id="UP000762676"/>
    </source>
</evidence>
<name>A0AAV4H5E3_9GAST</name>
<dbReference type="Proteomes" id="UP000762676">
    <property type="component" value="Unassembled WGS sequence"/>
</dbReference>
<organism evidence="2 3">
    <name type="scientific">Elysia marginata</name>
    <dbReference type="NCBI Taxonomy" id="1093978"/>
    <lineage>
        <taxon>Eukaryota</taxon>
        <taxon>Metazoa</taxon>
        <taxon>Spiralia</taxon>
        <taxon>Lophotrochozoa</taxon>
        <taxon>Mollusca</taxon>
        <taxon>Gastropoda</taxon>
        <taxon>Heterobranchia</taxon>
        <taxon>Euthyneura</taxon>
        <taxon>Panpulmonata</taxon>
        <taxon>Sacoglossa</taxon>
        <taxon>Placobranchoidea</taxon>
        <taxon>Plakobranchidae</taxon>
        <taxon>Elysia</taxon>
    </lineage>
</organism>